<organism evidence="3 4">
    <name type="scientific">Puccinia graminis f. sp. tritici</name>
    <dbReference type="NCBI Taxonomy" id="56615"/>
    <lineage>
        <taxon>Eukaryota</taxon>
        <taxon>Fungi</taxon>
        <taxon>Dikarya</taxon>
        <taxon>Basidiomycota</taxon>
        <taxon>Pucciniomycotina</taxon>
        <taxon>Pucciniomycetes</taxon>
        <taxon>Pucciniales</taxon>
        <taxon>Pucciniaceae</taxon>
        <taxon>Puccinia</taxon>
    </lineage>
</organism>
<dbReference type="EMBL" id="VSWC01000079">
    <property type="protein sequence ID" value="KAA1094311.1"/>
    <property type="molecule type" value="Genomic_DNA"/>
</dbReference>
<dbReference type="AlphaFoldDB" id="A0A5B0NYL6"/>
<dbReference type="Proteomes" id="UP000325313">
    <property type="component" value="Unassembled WGS sequence"/>
</dbReference>
<evidence type="ECO:0000256" key="1">
    <source>
        <dbReference type="SAM" id="SignalP"/>
    </source>
</evidence>
<protein>
    <recommendedName>
        <fullName evidence="6">Secreted protein</fullName>
    </recommendedName>
</protein>
<evidence type="ECO:0000313" key="3">
    <source>
        <dbReference type="EMBL" id="KAA1094311.1"/>
    </source>
</evidence>
<reference evidence="4 5" key="1">
    <citation type="submission" date="2019-05" db="EMBL/GenBank/DDBJ databases">
        <title>Emergence of the Ug99 lineage of the wheat stem rust pathogen through somatic hybridization.</title>
        <authorList>
            <person name="Li F."/>
            <person name="Upadhyaya N.M."/>
            <person name="Sperschneider J."/>
            <person name="Matny O."/>
            <person name="Nguyen-Phuc H."/>
            <person name="Mago R."/>
            <person name="Raley C."/>
            <person name="Miller M.E."/>
            <person name="Silverstein K.A.T."/>
            <person name="Henningsen E."/>
            <person name="Hirsch C.D."/>
            <person name="Visser B."/>
            <person name="Pretorius Z.A."/>
            <person name="Steffenson B.J."/>
            <person name="Schwessinger B."/>
            <person name="Dodds P.N."/>
            <person name="Figueroa M."/>
        </authorList>
    </citation>
    <scope>NUCLEOTIDE SEQUENCE [LARGE SCALE GENOMIC DNA]</scope>
    <source>
        <strain evidence="3">21-0</strain>
        <strain evidence="2 5">Ug99</strain>
    </source>
</reference>
<feature type="signal peptide" evidence="1">
    <location>
        <begin position="1"/>
        <end position="30"/>
    </location>
</feature>
<keyword evidence="1" id="KW-0732">Signal</keyword>
<feature type="chain" id="PRO_5036137599" description="Secreted protein" evidence="1">
    <location>
        <begin position="31"/>
        <end position="145"/>
    </location>
</feature>
<accession>A0A5B0NYL6</accession>
<evidence type="ECO:0000313" key="2">
    <source>
        <dbReference type="EMBL" id="KAA1083198.1"/>
    </source>
</evidence>
<name>A0A5B0NYL6_PUCGR</name>
<sequence length="145" mass="16915">MSFMNWLQRTYISLAALTLIISLHLDQVVADSGLVPVNPQSCTSHFDHDHKWPNKVWCWSGEQSKHLCDEDSCISSVNGEKWHDFTFLNCHHKGLPVKKLVYPEHYHRYPNLVSALDRNSKTWYDCDYSAAYFNNAYIVCNQCQF</sequence>
<dbReference type="Proteomes" id="UP000324748">
    <property type="component" value="Unassembled WGS sequence"/>
</dbReference>
<dbReference type="OrthoDB" id="10274051at2759"/>
<keyword evidence="4" id="KW-1185">Reference proteome</keyword>
<dbReference type="EMBL" id="VDEP01000438">
    <property type="protein sequence ID" value="KAA1083198.1"/>
    <property type="molecule type" value="Genomic_DNA"/>
</dbReference>
<gene>
    <name evidence="3" type="ORF">PGT21_017451</name>
    <name evidence="2" type="ORF">PGTUg99_002872</name>
</gene>
<evidence type="ECO:0008006" key="6">
    <source>
        <dbReference type="Google" id="ProtNLM"/>
    </source>
</evidence>
<proteinExistence type="predicted"/>
<comment type="caution">
    <text evidence="3">The sequence shown here is derived from an EMBL/GenBank/DDBJ whole genome shotgun (WGS) entry which is preliminary data.</text>
</comment>
<evidence type="ECO:0000313" key="4">
    <source>
        <dbReference type="Proteomes" id="UP000324748"/>
    </source>
</evidence>
<evidence type="ECO:0000313" key="5">
    <source>
        <dbReference type="Proteomes" id="UP000325313"/>
    </source>
</evidence>